<dbReference type="Proteomes" id="UP000602745">
    <property type="component" value="Unassembled WGS sequence"/>
</dbReference>
<dbReference type="RefSeq" id="WP_188408436.1">
    <property type="nucleotide sequence ID" value="NZ_BMCP01000001.1"/>
</dbReference>
<name>A0A8J2VMJ8_9RHOB</name>
<protein>
    <submittedName>
        <fullName evidence="6">Streptogramin A acetyl transferase</fullName>
    </submittedName>
</protein>
<organism evidence="6 7">
    <name type="scientific">Agaricicola taiwanensis</name>
    <dbReference type="NCBI Taxonomy" id="591372"/>
    <lineage>
        <taxon>Bacteria</taxon>
        <taxon>Pseudomonadati</taxon>
        <taxon>Pseudomonadota</taxon>
        <taxon>Alphaproteobacteria</taxon>
        <taxon>Rhodobacterales</taxon>
        <taxon>Paracoccaceae</taxon>
        <taxon>Agaricicola</taxon>
    </lineage>
</organism>
<evidence type="ECO:0000256" key="2">
    <source>
        <dbReference type="ARBA" id="ARBA00022679"/>
    </source>
</evidence>
<dbReference type="PROSITE" id="PS00101">
    <property type="entry name" value="HEXAPEP_TRANSFERASES"/>
    <property type="match status" value="1"/>
</dbReference>
<dbReference type="InterPro" id="IPR018357">
    <property type="entry name" value="Hexapep_transf_CS"/>
</dbReference>
<dbReference type="GO" id="GO:0016746">
    <property type="term" value="F:acyltransferase activity"/>
    <property type="evidence" value="ECO:0007669"/>
    <property type="project" value="UniProtKB-KW"/>
</dbReference>
<dbReference type="GO" id="GO:0046677">
    <property type="term" value="P:response to antibiotic"/>
    <property type="evidence" value="ECO:0007669"/>
    <property type="project" value="UniProtKB-KW"/>
</dbReference>
<dbReference type="CDD" id="cd03349">
    <property type="entry name" value="LbH_XAT"/>
    <property type="match status" value="1"/>
</dbReference>
<proteinExistence type="inferred from homology"/>
<dbReference type="PANTHER" id="PTHR43300">
    <property type="entry name" value="ACETYLTRANSFERASE"/>
    <property type="match status" value="1"/>
</dbReference>
<dbReference type="PANTHER" id="PTHR43300:SF11">
    <property type="entry name" value="ACETYLTRANSFERASE RV3034C-RELATED"/>
    <property type="match status" value="1"/>
</dbReference>
<accession>A0A8J2VMJ8</accession>
<dbReference type="Gene3D" id="2.160.10.10">
    <property type="entry name" value="Hexapeptide repeat proteins"/>
    <property type="match status" value="1"/>
</dbReference>
<dbReference type="Pfam" id="PF00132">
    <property type="entry name" value="Hexapep"/>
    <property type="match status" value="1"/>
</dbReference>
<comment type="caution">
    <text evidence="6">The sequence shown here is derived from an EMBL/GenBank/DDBJ whole genome shotgun (WGS) entry which is preliminary data.</text>
</comment>
<dbReference type="FunFam" id="2.160.10.10:FF:000037">
    <property type="entry name" value="Streptogramin A acetyltransferase"/>
    <property type="match status" value="1"/>
</dbReference>
<reference evidence="6" key="1">
    <citation type="journal article" date="2014" name="Int. J. Syst. Evol. Microbiol.">
        <title>Complete genome sequence of Corynebacterium casei LMG S-19264T (=DSM 44701T), isolated from a smear-ripened cheese.</title>
        <authorList>
            <consortium name="US DOE Joint Genome Institute (JGI-PGF)"/>
            <person name="Walter F."/>
            <person name="Albersmeier A."/>
            <person name="Kalinowski J."/>
            <person name="Ruckert C."/>
        </authorList>
    </citation>
    <scope>NUCLEOTIDE SEQUENCE</scope>
    <source>
        <strain evidence="6">CCM 7684</strain>
    </source>
</reference>
<sequence>MHGPDSDTLHPVPEHSRIVFLKPLAEGRGNVGVGAYSYYDDPDAPEAFFERNVLYHFDFLGDRLEIGGFCAIGTGARIIMNGANHAMAGFSTFPFNIFGRGWEAGFDIASYTANVRGDTVIGNDVWIGARATILPGVRIGDGAIIGTEAVVGSDVPPYAIVAGNPGRVLRTRFDPATIDELLSIAWWNWPPETITEHLAAIRGANIAALRAARNQTP</sequence>
<evidence type="ECO:0000256" key="5">
    <source>
        <dbReference type="ARBA" id="ARBA00023315"/>
    </source>
</evidence>
<dbReference type="EMBL" id="BMCP01000001">
    <property type="protein sequence ID" value="GGE33496.1"/>
    <property type="molecule type" value="Genomic_DNA"/>
</dbReference>
<evidence type="ECO:0000313" key="7">
    <source>
        <dbReference type="Proteomes" id="UP000602745"/>
    </source>
</evidence>
<keyword evidence="2 6" id="KW-0808">Transferase</keyword>
<evidence type="ECO:0000256" key="1">
    <source>
        <dbReference type="ARBA" id="ARBA00007274"/>
    </source>
</evidence>
<keyword evidence="3" id="KW-0677">Repeat</keyword>
<dbReference type="InterPro" id="IPR011004">
    <property type="entry name" value="Trimer_LpxA-like_sf"/>
</dbReference>
<dbReference type="AlphaFoldDB" id="A0A8J2VMJ8"/>
<evidence type="ECO:0000256" key="4">
    <source>
        <dbReference type="ARBA" id="ARBA00023251"/>
    </source>
</evidence>
<gene>
    <name evidence="6" type="ORF">GCM10007276_08480</name>
</gene>
<dbReference type="SUPFAM" id="SSF51161">
    <property type="entry name" value="Trimeric LpxA-like enzymes"/>
    <property type="match status" value="1"/>
</dbReference>
<evidence type="ECO:0000313" key="6">
    <source>
        <dbReference type="EMBL" id="GGE33496.1"/>
    </source>
</evidence>
<keyword evidence="7" id="KW-1185">Reference proteome</keyword>
<dbReference type="InterPro" id="IPR050179">
    <property type="entry name" value="Trans_hexapeptide_repeat"/>
</dbReference>
<reference evidence="6" key="2">
    <citation type="submission" date="2020-09" db="EMBL/GenBank/DDBJ databases">
        <authorList>
            <person name="Sun Q."/>
            <person name="Sedlacek I."/>
        </authorList>
    </citation>
    <scope>NUCLEOTIDE SEQUENCE</scope>
    <source>
        <strain evidence="6">CCM 7684</strain>
    </source>
</reference>
<keyword evidence="5" id="KW-0012">Acyltransferase</keyword>
<evidence type="ECO:0000256" key="3">
    <source>
        <dbReference type="ARBA" id="ARBA00022737"/>
    </source>
</evidence>
<dbReference type="InterPro" id="IPR001451">
    <property type="entry name" value="Hexapep"/>
</dbReference>
<comment type="similarity">
    <text evidence="1">Belongs to the transferase hexapeptide repeat family.</text>
</comment>
<keyword evidence="4" id="KW-0046">Antibiotic resistance</keyword>